<keyword evidence="2" id="KW-0808">Transferase</keyword>
<keyword evidence="2" id="KW-0489">Methyltransferase</keyword>
<dbReference type="AlphaFoldDB" id="A0A8T5V454"/>
<name>A0A8T5V454_9EURY</name>
<gene>
    <name evidence="2" type="ORF">K8N75_11490</name>
</gene>
<dbReference type="SUPFAM" id="SSF53335">
    <property type="entry name" value="S-adenosyl-L-methionine-dependent methyltransferases"/>
    <property type="match status" value="1"/>
</dbReference>
<organism evidence="2 3">
    <name type="scientific">Methanobacterium spitsbergense</name>
    <dbReference type="NCBI Taxonomy" id="2874285"/>
    <lineage>
        <taxon>Archaea</taxon>
        <taxon>Methanobacteriati</taxon>
        <taxon>Methanobacteriota</taxon>
        <taxon>Methanomada group</taxon>
        <taxon>Methanobacteria</taxon>
        <taxon>Methanobacteriales</taxon>
        <taxon>Methanobacteriaceae</taxon>
        <taxon>Methanobacterium</taxon>
    </lineage>
</organism>
<proteinExistence type="predicted"/>
<dbReference type="Proteomes" id="UP000825933">
    <property type="component" value="Unassembled WGS sequence"/>
</dbReference>
<dbReference type="RefSeq" id="WP_223792208.1">
    <property type="nucleotide sequence ID" value="NZ_JAIOUQ010000014.1"/>
</dbReference>
<comment type="caution">
    <text evidence="2">The sequence shown here is derived from an EMBL/GenBank/DDBJ whole genome shotgun (WGS) entry which is preliminary data.</text>
</comment>
<evidence type="ECO:0000313" key="3">
    <source>
        <dbReference type="Proteomes" id="UP000825933"/>
    </source>
</evidence>
<feature type="domain" description="Methyltransferase type 11" evidence="1">
    <location>
        <begin position="137"/>
        <end position="185"/>
    </location>
</feature>
<dbReference type="InterPro" id="IPR013216">
    <property type="entry name" value="Methyltransf_11"/>
</dbReference>
<accession>A0A8T5V454</accession>
<reference evidence="3" key="1">
    <citation type="journal article" date="2022" name="Microbiol. Resour. Announc.">
        <title>Draft Genome Sequence of a Methanogenic Archaeon from West Spitsbergen Permafrost.</title>
        <authorList>
            <person name="Trubitsyn V."/>
            <person name="Rivkina E."/>
            <person name="Shcherbakova V."/>
        </authorList>
    </citation>
    <scope>NUCLEOTIDE SEQUENCE [LARGE SCALE GENOMIC DNA]</scope>
    <source>
        <strain evidence="3">VT</strain>
    </source>
</reference>
<dbReference type="GO" id="GO:0032259">
    <property type="term" value="P:methylation"/>
    <property type="evidence" value="ECO:0007669"/>
    <property type="project" value="UniProtKB-KW"/>
</dbReference>
<dbReference type="EMBL" id="JAIOUQ010000014">
    <property type="protein sequence ID" value="MBZ2166661.1"/>
    <property type="molecule type" value="Genomic_DNA"/>
</dbReference>
<dbReference type="GO" id="GO:0008757">
    <property type="term" value="F:S-adenosylmethionine-dependent methyltransferase activity"/>
    <property type="evidence" value="ECO:0007669"/>
    <property type="project" value="InterPro"/>
</dbReference>
<dbReference type="Pfam" id="PF08241">
    <property type="entry name" value="Methyltransf_11"/>
    <property type="match status" value="1"/>
</dbReference>
<dbReference type="Gene3D" id="3.40.50.150">
    <property type="entry name" value="Vaccinia Virus protein VP39"/>
    <property type="match status" value="1"/>
</dbReference>
<protein>
    <submittedName>
        <fullName evidence="2">Methyltransferase domain-containing protein</fullName>
    </submittedName>
</protein>
<evidence type="ECO:0000313" key="2">
    <source>
        <dbReference type="EMBL" id="MBZ2166661.1"/>
    </source>
</evidence>
<evidence type="ECO:0000259" key="1">
    <source>
        <dbReference type="Pfam" id="PF08241"/>
    </source>
</evidence>
<dbReference type="InterPro" id="IPR029063">
    <property type="entry name" value="SAM-dependent_MTases_sf"/>
</dbReference>
<sequence length="239" mass="27751">MDNKDISPINNTNKAHFRNLDSPIFIGRTWTEYIKMFNIDPENIAGEKILDCASGASSFTAMMSKKGFDIKAVDKIYNETPEALSAKCKEHLELLVEGLKSVDHFVWGFFSDIEDLKKQRNIACRKFIDDYRKYKGERYIGADLKSLPFKDNSFSIVLCSHLLFIYDHRLDYNFHLNAIKEMLRVSSNELKIYPLVKNRGKKSEFVKKIINDLTDVDVEIVKVDYEFRKGGNEMLRIVK</sequence>
<keyword evidence="3" id="KW-1185">Reference proteome</keyword>